<keyword evidence="2 5" id="KW-0812">Transmembrane</keyword>
<feature type="transmembrane region" description="Helical" evidence="5">
    <location>
        <begin position="21"/>
        <end position="43"/>
    </location>
</feature>
<dbReference type="PRINTS" id="PR01840">
    <property type="entry name" value="TATCFAMILY"/>
</dbReference>
<dbReference type="GO" id="GO:0009977">
    <property type="term" value="F:proton motive force dependent protein transmembrane transporter activity"/>
    <property type="evidence" value="ECO:0007669"/>
    <property type="project" value="TreeGrafter"/>
</dbReference>
<evidence type="ECO:0000256" key="4">
    <source>
        <dbReference type="ARBA" id="ARBA00023136"/>
    </source>
</evidence>
<keyword evidence="5" id="KW-0653">Protein transport</keyword>
<dbReference type="PANTHER" id="PTHR30371">
    <property type="entry name" value="SEC-INDEPENDENT PROTEIN TRANSLOCASE PROTEIN TATC"/>
    <property type="match status" value="1"/>
</dbReference>
<dbReference type="GO" id="GO:0033281">
    <property type="term" value="C:TAT protein transport complex"/>
    <property type="evidence" value="ECO:0007669"/>
    <property type="project" value="UniProtKB-UniRule"/>
</dbReference>
<comment type="subunit">
    <text evidence="5">Forms a complex with TatA.</text>
</comment>
<dbReference type="GO" id="GO:0043953">
    <property type="term" value="P:protein transport by the Tat complex"/>
    <property type="evidence" value="ECO:0007669"/>
    <property type="project" value="UniProtKB-UniRule"/>
</dbReference>
<evidence type="ECO:0000313" key="7">
    <source>
        <dbReference type="Proteomes" id="UP000249522"/>
    </source>
</evidence>
<keyword evidence="7" id="KW-1185">Reference proteome</keyword>
<comment type="caution">
    <text evidence="6">The sequence shown here is derived from an EMBL/GenBank/DDBJ whole genome shotgun (WGS) entry which is preliminary data.</text>
</comment>
<dbReference type="InterPro" id="IPR002033">
    <property type="entry name" value="TatC"/>
</dbReference>
<proteinExistence type="inferred from homology"/>
<keyword evidence="3 5" id="KW-1133">Transmembrane helix</keyword>
<evidence type="ECO:0000256" key="5">
    <source>
        <dbReference type="HAMAP-Rule" id="MF_00902"/>
    </source>
</evidence>
<dbReference type="PROSITE" id="PS01218">
    <property type="entry name" value="TATC"/>
    <property type="match status" value="1"/>
</dbReference>
<keyword evidence="4 5" id="KW-0472">Membrane</keyword>
<evidence type="ECO:0000313" key="6">
    <source>
        <dbReference type="EMBL" id="PZD95076.1"/>
    </source>
</evidence>
<comment type="similarity">
    <text evidence="5">Belongs to the TatC family.</text>
</comment>
<comment type="function">
    <text evidence="5">Part of the twin-arginine translocation (Tat) system that transports large folded proteins containing a characteristic twin-arginine motif in their signal peptide across membranes.</text>
</comment>
<comment type="subcellular location">
    <subcellularLocation>
        <location evidence="5">Cell membrane</location>
        <topology evidence="5">Multi-pass membrane protein</topology>
    </subcellularLocation>
    <subcellularLocation>
        <location evidence="1">Membrane</location>
        <topology evidence="1">Multi-pass membrane protein</topology>
    </subcellularLocation>
</comment>
<protein>
    <recommendedName>
        <fullName evidence="5">Sec-independent protein translocase protein TatC</fullName>
    </recommendedName>
</protein>
<name>A0A2W1L735_9BACL</name>
<evidence type="ECO:0000256" key="1">
    <source>
        <dbReference type="ARBA" id="ARBA00004141"/>
    </source>
</evidence>
<evidence type="ECO:0000256" key="3">
    <source>
        <dbReference type="ARBA" id="ARBA00022989"/>
    </source>
</evidence>
<dbReference type="NCBIfam" id="TIGR00945">
    <property type="entry name" value="tatC"/>
    <property type="match status" value="1"/>
</dbReference>
<dbReference type="HAMAP" id="MF_00902">
    <property type="entry name" value="TatC"/>
    <property type="match status" value="1"/>
</dbReference>
<gene>
    <name evidence="5 6" type="primary">tatC</name>
    <name evidence="6" type="ORF">DNH61_15235</name>
</gene>
<dbReference type="Proteomes" id="UP000249522">
    <property type="component" value="Unassembled WGS sequence"/>
</dbReference>
<dbReference type="PANTHER" id="PTHR30371:SF0">
    <property type="entry name" value="SEC-INDEPENDENT PROTEIN TRANSLOCASE PROTEIN TATC, CHLOROPLASTIC-RELATED"/>
    <property type="match status" value="1"/>
</dbReference>
<reference evidence="6 7" key="1">
    <citation type="submission" date="2018-06" db="EMBL/GenBank/DDBJ databases">
        <title>Paenibacillus imtechensis sp. nov.</title>
        <authorList>
            <person name="Pinnaka A.K."/>
            <person name="Singh H."/>
            <person name="Kaur M."/>
        </authorList>
    </citation>
    <scope>NUCLEOTIDE SEQUENCE [LARGE SCALE GENOMIC DNA]</scope>
    <source>
        <strain evidence="6 7">SMB1</strain>
    </source>
</reference>
<dbReference type="AlphaFoldDB" id="A0A2W1L735"/>
<dbReference type="InterPro" id="IPR019820">
    <property type="entry name" value="Sec-indep_translocase_CS"/>
</dbReference>
<feature type="transmembrane region" description="Helical" evidence="5">
    <location>
        <begin position="68"/>
        <end position="90"/>
    </location>
</feature>
<dbReference type="EMBL" id="QKRB01000046">
    <property type="protein sequence ID" value="PZD95076.1"/>
    <property type="molecule type" value="Genomic_DNA"/>
</dbReference>
<dbReference type="OrthoDB" id="9777044at2"/>
<keyword evidence="5" id="KW-0811">Translocation</keyword>
<accession>A0A2W1L735</accession>
<dbReference type="GO" id="GO:0065002">
    <property type="term" value="P:intracellular protein transmembrane transport"/>
    <property type="evidence" value="ECO:0007669"/>
    <property type="project" value="TreeGrafter"/>
</dbReference>
<feature type="transmembrane region" description="Helical" evidence="5">
    <location>
        <begin position="217"/>
        <end position="236"/>
    </location>
</feature>
<keyword evidence="5" id="KW-0813">Transport</keyword>
<feature type="transmembrane region" description="Helical" evidence="5">
    <location>
        <begin position="154"/>
        <end position="182"/>
    </location>
</feature>
<sequence length="253" mass="28983">MSDEHKLMSLMEHIGELRKRLLAVGAVLVLGLIGGLVAAQPIYEYLTTTDQAKDLALHAFSFWDGIGLYMKFALVTSLVLVIPFGFYQLWAFIKPALEPREQRATLRYVPFALLMFLAGLAFSYFVVFPLAFGFTRQINEQLGLEETYGVIQYFTFMFNIVIPIALLFELPIVIMFLTRLGILNPVRLRKMRRLAYFLLVFIGVLVTPPDVVSDLLVIFPLILLYEFSVYLSVSVYRRMERDRASAMSEPEEE</sequence>
<organism evidence="6 7">
    <name type="scientific">Paenibacillus sambharensis</name>
    <dbReference type="NCBI Taxonomy" id="1803190"/>
    <lineage>
        <taxon>Bacteria</taxon>
        <taxon>Bacillati</taxon>
        <taxon>Bacillota</taxon>
        <taxon>Bacilli</taxon>
        <taxon>Bacillales</taxon>
        <taxon>Paenibacillaceae</taxon>
        <taxon>Paenibacillus</taxon>
    </lineage>
</organism>
<feature type="transmembrane region" description="Helical" evidence="5">
    <location>
        <begin position="111"/>
        <end position="134"/>
    </location>
</feature>
<dbReference type="Pfam" id="PF00902">
    <property type="entry name" value="TatC"/>
    <property type="match status" value="1"/>
</dbReference>
<feature type="transmembrane region" description="Helical" evidence="5">
    <location>
        <begin position="194"/>
        <end position="211"/>
    </location>
</feature>
<evidence type="ECO:0000256" key="2">
    <source>
        <dbReference type="ARBA" id="ARBA00022692"/>
    </source>
</evidence>
<keyword evidence="5" id="KW-1003">Cell membrane</keyword>